<dbReference type="KEGG" id="gey:QMQ05_05610"/>
<organism evidence="2 3">
    <name type="scientific">Glutamicibacter ectropisis</name>
    <dbReference type="NCBI Taxonomy" id="3046593"/>
    <lineage>
        <taxon>Bacteria</taxon>
        <taxon>Bacillati</taxon>
        <taxon>Actinomycetota</taxon>
        <taxon>Actinomycetes</taxon>
        <taxon>Micrococcales</taxon>
        <taxon>Micrococcaceae</taxon>
        <taxon>Glutamicibacter</taxon>
    </lineage>
</organism>
<dbReference type="RefSeq" id="WP_345473692.1">
    <property type="nucleotide sequence ID" value="NZ_CP125942.1"/>
</dbReference>
<dbReference type="AlphaFoldDB" id="A0AAU6WH28"/>
<keyword evidence="1" id="KW-1133">Transmembrane helix</keyword>
<keyword evidence="3" id="KW-1185">Reference proteome</keyword>
<accession>A0AAU6WH28</accession>
<name>A0AAU6WH28_9MICC</name>
<gene>
    <name evidence="2" type="ORF">QMQ05_05610</name>
</gene>
<feature type="transmembrane region" description="Helical" evidence="1">
    <location>
        <begin position="110"/>
        <end position="130"/>
    </location>
</feature>
<evidence type="ECO:0000256" key="1">
    <source>
        <dbReference type="SAM" id="Phobius"/>
    </source>
</evidence>
<keyword evidence="1" id="KW-0472">Membrane</keyword>
<dbReference type="EMBL" id="CP125942">
    <property type="protein sequence ID" value="XAO46999.1"/>
    <property type="molecule type" value="Genomic_DNA"/>
</dbReference>
<feature type="transmembrane region" description="Helical" evidence="1">
    <location>
        <begin position="34"/>
        <end position="54"/>
    </location>
</feature>
<feature type="transmembrane region" description="Helical" evidence="1">
    <location>
        <begin position="60"/>
        <end position="78"/>
    </location>
</feature>
<evidence type="ECO:0000313" key="3">
    <source>
        <dbReference type="Proteomes" id="UP001486888"/>
    </source>
</evidence>
<proteinExistence type="predicted"/>
<keyword evidence="1" id="KW-0812">Transmembrane</keyword>
<dbReference type="Proteomes" id="UP001486888">
    <property type="component" value="Chromosome"/>
</dbReference>
<reference evidence="2 3" key="1">
    <citation type="submission" date="2023-05" db="EMBL/GenBank/DDBJ databases">
        <title>Glutamicibacter sp. B1, complete genome.</title>
        <authorList>
            <person name="Long Y.H."/>
            <person name="Fang T."/>
            <person name="Li X.Y."/>
        </authorList>
    </citation>
    <scope>NUCLEOTIDE SEQUENCE [LARGE SCALE GENOMIC DNA]</scope>
    <source>
        <strain evidence="2 3">B1</strain>
    </source>
</reference>
<feature type="transmembrane region" description="Helical" evidence="1">
    <location>
        <begin position="142"/>
        <end position="165"/>
    </location>
</feature>
<protein>
    <submittedName>
        <fullName evidence="2">Uncharacterized protein</fullName>
    </submittedName>
</protein>
<evidence type="ECO:0000313" key="2">
    <source>
        <dbReference type="EMBL" id="XAO46999.1"/>
    </source>
</evidence>
<sequence length="183" mass="20010">MLERFTPAALFRGQYKSLSDYRGENPKPAWIERILTFLTPIMAGVAMWFFNGSIADPNSLLAGAALFAGALISAFAQLSSWRDRLTERAAKYRLSESVDRDALDESATHLLAASYVSALAAAFLILAINFGSDCDGSVTGPFAWLATACGVYVFMVFLIALPRLYKNYVMINKVRTDLDGTSS</sequence>